<evidence type="ECO:0000313" key="2">
    <source>
        <dbReference type="Proteomes" id="UP000799766"/>
    </source>
</evidence>
<gene>
    <name evidence="1" type="ORF">BDY21DRAFT_356535</name>
</gene>
<protein>
    <submittedName>
        <fullName evidence="1">Uncharacterized protein</fullName>
    </submittedName>
</protein>
<proteinExistence type="predicted"/>
<reference evidence="1" key="1">
    <citation type="journal article" date="2020" name="Stud. Mycol.">
        <title>101 Dothideomycetes genomes: a test case for predicting lifestyles and emergence of pathogens.</title>
        <authorList>
            <person name="Haridas S."/>
            <person name="Albert R."/>
            <person name="Binder M."/>
            <person name="Bloem J."/>
            <person name="Labutti K."/>
            <person name="Salamov A."/>
            <person name="Andreopoulos B."/>
            <person name="Baker S."/>
            <person name="Barry K."/>
            <person name="Bills G."/>
            <person name="Bluhm B."/>
            <person name="Cannon C."/>
            <person name="Castanera R."/>
            <person name="Culley D."/>
            <person name="Daum C."/>
            <person name="Ezra D."/>
            <person name="Gonzalez J."/>
            <person name="Henrissat B."/>
            <person name="Kuo A."/>
            <person name="Liang C."/>
            <person name="Lipzen A."/>
            <person name="Lutzoni F."/>
            <person name="Magnuson J."/>
            <person name="Mondo S."/>
            <person name="Nolan M."/>
            <person name="Ohm R."/>
            <person name="Pangilinan J."/>
            <person name="Park H.-J."/>
            <person name="Ramirez L."/>
            <person name="Alfaro M."/>
            <person name="Sun H."/>
            <person name="Tritt A."/>
            <person name="Yoshinaga Y."/>
            <person name="Zwiers L.-H."/>
            <person name="Turgeon B."/>
            <person name="Goodwin S."/>
            <person name="Spatafora J."/>
            <person name="Crous P."/>
            <person name="Grigoriev I."/>
        </authorList>
    </citation>
    <scope>NUCLEOTIDE SEQUENCE</scope>
    <source>
        <strain evidence="1">ATCC 16933</strain>
    </source>
</reference>
<name>A0A6A6NPZ2_9PEZI</name>
<dbReference type="AlphaFoldDB" id="A0A6A6NPZ2"/>
<accession>A0A6A6NPZ2</accession>
<evidence type="ECO:0000313" key="1">
    <source>
        <dbReference type="EMBL" id="KAF2453383.1"/>
    </source>
</evidence>
<sequence length="179" mass="20379">MIDEEANKLTDDIEVQASVCRSDLSRLSLAHGALRAEIHPIVWAQRHYPRLPVSELIHRLEVMITELMIATDITYALVGRLRKRGQTPLPVPSKWARSLEETSIWFAIGDTHQYATCVPHRPDGMYLRSGLNEHARPLEIDDDDDWETIEESEPGELSQVDEHPSIHNVRYMSSSMLSG</sequence>
<keyword evidence="2" id="KW-1185">Reference proteome</keyword>
<dbReference type="EMBL" id="MU001698">
    <property type="protein sequence ID" value="KAF2453383.1"/>
    <property type="molecule type" value="Genomic_DNA"/>
</dbReference>
<organism evidence="1 2">
    <name type="scientific">Lineolata rhizophorae</name>
    <dbReference type="NCBI Taxonomy" id="578093"/>
    <lineage>
        <taxon>Eukaryota</taxon>
        <taxon>Fungi</taxon>
        <taxon>Dikarya</taxon>
        <taxon>Ascomycota</taxon>
        <taxon>Pezizomycotina</taxon>
        <taxon>Dothideomycetes</taxon>
        <taxon>Dothideomycetes incertae sedis</taxon>
        <taxon>Lineolatales</taxon>
        <taxon>Lineolataceae</taxon>
        <taxon>Lineolata</taxon>
    </lineage>
</organism>
<dbReference type="Proteomes" id="UP000799766">
    <property type="component" value="Unassembled WGS sequence"/>
</dbReference>